<protein>
    <recommendedName>
        <fullName evidence="2">Phosphotyrosine protein phosphatase I domain-containing protein</fullName>
    </recommendedName>
</protein>
<organism evidence="3 4">
    <name type="scientific">Halolactibacillus halophilus</name>
    <dbReference type="NCBI Taxonomy" id="306540"/>
    <lineage>
        <taxon>Bacteria</taxon>
        <taxon>Bacillati</taxon>
        <taxon>Bacillota</taxon>
        <taxon>Bacilli</taxon>
        <taxon>Bacillales</taxon>
        <taxon>Bacillaceae</taxon>
        <taxon>Halolactibacillus</taxon>
    </lineage>
</organism>
<dbReference type="SUPFAM" id="SSF52788">
    <property type="entry name" value="Phosphotyrosine protein phosphatases I"/>
    <property type="match status" value="1"/>
</dbReference>
<keyword evidence="4" id="KW-1185">Reference proteome</keyword>
<dbReference type="Gene3D" id="3.40.50.2300">
    <property type="match status" value="1"/>
</dbReference>
<dbReference type="PANTHER" id="PTHR43428:SF1">
    <property type="entry name" value="ARSENATE REDUCTASE"/>
    <property type="match status" value="1"/>
</dbReference>
<sequence>MHNSCRSQMAEGWAKALGQDLFEVYSAGMEEYPEVKPLAIEVMEEALIERVQNGDIQLN</sequence>
<reference evidence="3 4" key="1">
    <citation type="submission" date="2019-07" db="EMBL/GenBank/DDBJ databases">
        <title>Whole genome shotgun sequence of Halolactibacillus halophilus NBRC 100868.</title>
        <authorList>
            <person name="Hosoyama A."/>
            <person name="Uohara A."/>
            <person name="Ohji S."/>
            <person name="Ichikawa N."/>
        </authorList>
    </citation>
    <scope>NUCLEOTIDE SEQUENCE [LARGE SCALE GENOMIC DNA]</scope>
    <source>
        <strain evidence="3 4">NBRC 100868</strain>
    </source>
</reference>
<feature type="domain" description="Phosphotyrosine protein phosphatase I" evidence="2">
    <location>
        <begin position="2"/>
        <end position="47"/>
    </location>
</feature>
<dbReference type="Proteomes" id="UP000321547">
    <property type="component" value="Unassembled WGS sequence"/>
</dbReference>
<dbReference type="PANTHER" id="PTHR43428">
    <property type="entry name" value="ARSENATE REDUCTASE"/>
    <property type="match status" value="1"/>
</dbReference>
<evidence type="ECO:0000313" key="3">
    <source>
        <dbReference type="EMBL" id="GEM00969.1"/>
    </source>
</evidence>
<gene>
    <name evidence="3" type="ORF">HHA03_05010</name>
</gene>
<dbReference type="EMBL" id="BJWI01000003">
    <property type="protein sequence ID" value="GEM00969.1"/>
    <property type="molecule type" value="Genomic_DNA"/>
</dbReference>
<evidence type="ECO:0000256" key="1">
    <source>
        <dbReference type="ARBA" id="ARBA00022849"/>
    </source>
</evidence>
<evidence type="ECO:0000259" key="2">
    <source>
        <dbReference type="Pfam" id="PF01451"/>
    </source>
</evidence>
<name>A0ABQ0VII3_9BACI</name>
<proteinExistence type="predicted"/>
<dbReference type="Pfam" id="PF01451">
    <property type="entry name" value="LMWPc"/>
    <property type="match status" value="1"/>
</dbReference>
<dbReference type="InterPro" id="IPR023485">
    <property type="entry name" value="Ptyr_pPase"/>
</dbReference>
<dbReference type="InterPro" id="IPR036196">
    <property type="entry name" value="Ptyr_pPase_sf"/>
</dbReference>
<evidence type="ECO:0000313" key="4">
    <source>
        <dbReference type="Proteomes" id="UP000321547"/>
    </source>
</evidence>
<accession>A0ABQ0VII3</accession>
<keyword evidence="1" id="KW-0059">Arsenical resistance</keyword>
<comment type="caution">
    <text evidence="3">The sequence shown here is derived from an EMBL/GenBank/DDBJ whole genome shotgun (WGS) entry which is preliminary data.</text>
</comment>